<feature type="transmembrane region" description="Helical" evidence="1">
    <location>
        <begin position="21"/>
        <end position="46"/>
    </location>
</feature>
<dbReference type="GO" id="GO:0036038">
    <property type="term" value="C:MKS complex"/>
    <property type="evidence" value="ECO:0007669"/>
    <property type="project" value="InterPro"/>
</dbReference>
<keyword evidence="1" id="KW-1133">Transmembrane helix</keyword>
<dbReference type="Ensembl" id="ENSRFET00010017527.1">
    <property type="protein sequence ID" value="ENSRFEP00010016056.1"/>
    <property type="gene ID" value="ENSRFEG00010010832.1"/>
</dbReference>
<dbReference type="InterPro" id="IPR019170">
    <property type="entry name" value="Meckelin"/>
</dbReference>
<reference evidence="2" key="5">
    <citation type="submission" date="2025-09" db="UniProtKB">
        <authorList>
            <consortium name="Ensembl"/>
        </authorList>
    </citation>
    <scope>IDENTIFICATION</scope>
</reference>
<reference evidence="2 3" key="2">
    <citation type="journal article" date="2018" name="Annu Rev Anim Biosci">
        <title>Bat Biology, Genomes, and the Bat1K Project: To Generate Chromosome-Level Genomes for All Living Bat Species.</title>
        <authorList>
            <person name="Teeling E.C."/>
            <person name="Vernes S.C."/>
            <person name="Davalos L.M."/>
            <person name="Ray D.A."/>
            <person name="Gilbert M.T.P."/>
            <person name="Myers E."/>
        </authorList>
    </citation>
    <scope>NUCLEOTIDE SEQUENCE</scope>
</reference>
<accession>A0A671ES29</accession>
<keyword evidence="1" id="KW-0472">Membrane</keyword>
<dbReference type="OMA" id="MEDMHAN"/>
<organism evidence="2 3">
    <name type="scientific">Rhinolophus ferrumequinum</name>
    <name type="common">Greater horseshoe bat</name>
    <dbReference type="NCBI Taxonomy" id="59479"/>
    <lineage>
        <taxon>Eukaryota</taxon>
        <taxon>Metazoa</taxon>
        <taxon>Chordata</taxon>
        <taxon>Craniata</taxon>
        <taxon>Vertebrata</taxon>
        <taxon>Euteleostomi</taxon>
        <taxon>Mammalia</taxon>
        <taxon>Eutheria</taxon>
        <taxon>Laurasiatheria</taxon>
        <taxon>Chiroptera</taxon>
        <taxon>Yinpterochiroptera</taxon>
        <taxon>Rhinolophoidea</taxon>
        <taxon>Rhinolophidae</taxon>
        <taxon>Rhinolophinae</taxon>
        <taxon>Rhinolophus</taxon>
    </lineage>
</organism>
<evidence type="ECO:0000313" key="2">
    <source>
        <dbReference type="Ensembl" id="ENSRFEP00010016056.1"/>
    </source>
</evidence>
<dbReference type="AlphaFoldDB" id="A0A671ES29"/>
<dbReference type="GeneTree" id="ENSGT00390000010606"/>
<proteinExistence type="predicted"/>
<name>A0A671ES29_RHIFE</name>
<reference evidence="3" key="3">
    <citation type="submission" date="2018-12" db="EMBL/GenBank/DDBJ databases">
        <title>G10K-VGP greater horseshoe bat female genome, primary haplotype.</title>
        <authorList>
            <person name="Teeling E."/>
            <person name="Myers G."/>
            <person name="Vernes S."/>
            <person name="Pippel M."/>
            <person name="Winkler S."/>
            <person name="Fedrigo O."/>
            <person name="Rhie A."/>
            <person name="Koren S."/>
            <person name="Phillippy A."/>
            <person name="Lewin H."/>
            <person name="Damas J."/>
            <person name="Howe K."/>
            <person name="Mountcastle J."/>
            <person name="Jarvis E.D."/>
        </authorList>
    </citation>
    <scope>NUCLEOTIDE SEQUENCE [LARGE SCALE GENOMIC DNA]</scope>
</reference>
<dbReference type="PANTHER" id="PTHR21274">
    <property type="entry name" value="MECKELIN"/>
    <property type="match status" value="1"/>
</dbReference>
<evidence type="ECO:0000256" key="1">
    <source>
        <dbReference type="SAM" id="Phobius"/>
    </source>
</evidence>
<evidence type="ECO:0008006" key="4">
    <source>
        <dbReference type="Google" id="ProtNLM"/>
    </source>
</evidence>
<reference evidence="2 3" key="1">
    <citation type="journal article" date="2015" name="Annu Rev Anim Biosci">
        <title>The Genome 10K Project: a way forward.</title>
        <authorList>
            <person name="Koepfli K.P."/>
            <person name="Paten B."/>
            <person name="O'Brien S.J."/>
            <person name="Koepfli K.P."/>
            <person name="Paten B."/>
            <person name="Antunes A."/>
            <person name="Belov K."/>
            <person name="Bustamante C."/>
            <person name="Castoe T.A."/>
            <person name="Clawson H."/>
            <person name="Crawford A.J."/>
            <person name="Diekhans M."/>
            <person name="Distel D."/>
            <person name="Durbin R."/>
            <person name="Earl D."/>
            <person name="Fujita M.K."/>
            <person name="Gamble T."/>
            <person name="Georges A."/>
            <person name="Gemmell N."/>
            <person name="Gilbert M.T."/>
            <person name="Graves J.M."/>
            <person name="Green R.E."/>
            <person name="Hickey G."/>
            <person name="Jarvis E.D."/>
            <person name="Johnson W."/>
            <person name="Komissarov A."/>
            <person name="Korf I."/>
            <person name="Kuhn R."/>
            <person name="Larkin D.M."/>
            <person name="Lewin H."/>
            <person name="Lopez J.V."/>
            <person name="Ma J."/>
            <person name="Marques-Bonet T."/>
            <person name="Miller W."/>
            <person name="Murphy R."/>
            <person name="Pevzner P."/>
            <person name="Shapiro B."/>
            <person name="Steiner C."/>
            <person name="Tamazian G."/>
            <person name="Venkatesh B."/>
            <person name="Wang J."/>
            <person name="Wayne R."/>
            <person name="Wiley E."/>
            <person name="Yang H."/>
            <person name="Zhang G."/>
            <person name="Haussler D."/>
            <person name="Ryder O."/>
            <person name="O'Brien S.J."/>
        </authorList>
    </citation>
    <scope>NUCLEOTIDE SEQUENCE</scope>
</reference>
<dbReference type="Pfam" id="PF09773">
    <property type="entry name" value="Meckelin"/>
    <property type="match status" value="2"/>
</dbReference>
<reference evidence="2" key="4">
    <citation type="submission" date="2025-08" db="UniProtKB">
        <authorList>
            <consortium name="Ensembl"/>
        </authorList>
    </citation>
    <scope>IDENTIFICATION</scope>
</reference>
<evidence type="ECO:0000313" key="3">
    <source>
        <dbReference type="Proteomes" id="UP000472240"/>
    </source>
</evidence>
<dbReference type="InParanoid" id="A0A671ES29"/>
<feature type="transmembrane region" description="Helical" evidence="1">
    <location>
        <begin position="191"/>
        <end position="218"/>
    </location>
</feature>
<keyword evidence="1" id="KW-0812">Transmembrane</keyword>
<protein>
    <recommendedName>
        <fullName evidence="4">Transmembrane protein 67</fullName>
    </recommendedName>
</protein>
<dbReference type="PANTHER" id="PTHR21274:SF2">
    <property type="entry name" value="MECKELIN"/>
    <property type="match status" value="1"/>
</dbReference>
<keyword evidence="3" id="KW-1185">Reference proteome</keyword>
<dbReference type="Proteomes" id="UP000472240">
    <property type="component" value="Chromosome 14"/>
</dbReference>
<dbReference type="GO" id="GO:0060271">
    <property type="term" value="P:cilium assembly"/>
    <property type="evidence" value="ECO:0007669"/>
    <property type="project" value="InterPro"/>
</dbReference>
<sequence length="247" mass="28722">MDSSSSLSRSPPSYIAPYSRILRYAVSTALWLVIGIIQIVFFAVFYERFIEDKIRQFVDLCCMSNENLCSQRGLVPNTEGQTFQIAISDQMRQHYDRIHETLTRKNGPARLLSSSASTFEQSIKAYHTMNKFLGSFIDHVHKEMDYFIKDKLLLERILGVEFMEPMEKSIFYNDEGYSFSSVLYYGNEATLLIYDLLFFCVVDLACQNFILAAFLTYLQQEIFRFIRNTIGQKNLASKTLVDQRFLI</sequence>